<proteinExistence type="predicted"/>
<accession>A0ABU5EG45</accession>
<evidence type="ECO:0000256" key="1">
    <source>
        <dbReference type="ARBA" id="ARBA00004651"/>
    </source>
</evidence>
<dbReference type="EMBL" id="JAXCLW010000004">
    <property type="protein sequence ID" value="MDY0884418.1"/>
    <property type="molecule type" value="Genomic_DNA"/>
</dbReference>
<comment type="caution">
    <text evidence="7">The sequence shown here is derived from an EMBL/GenBank/DDBJ whole genome shotgun (WGS) entry which is preliminary data.</text>
</comment>
<evidence type="ECO:0000256" key="6">
    <source>
        <dbReference type="SAM" id="Phobius"/>
    </source>
</evidence>
<organism evidence="7 8">
    <name type="scientific">Dongia soli</name>
    <dbReference type="NCBI Taxonomy" id="600628"/>
    <lineage>
        <taxon>Bacteria</taxon>
        <taxon>Pseudomonadati</taxon>
        <taxon>Pseudomonadota</taxon>
        <taxon>Alphaproteobacteria</taxon>
        <taxon>Rhodospirillales</taxon>
        <taxon>Dongiaceae</taxon>
        <taxon>Dongia</taxon>
    </lineage>
</organism>
<keyword evidence="4 6" id="KW-1133">Transmembrane helix</keyword>
<evidence type="ECO:0000313" key="8">
    <source>
        <dbReference type="Proteomes" id="UP001279642"/>
    </source>
</evidence>
<feature type="transmembrane region" description="Helical" evidence="6">
    <location>
        <begin position="33"/>
        <end position="52"/>
    </location>
</feature>
<sequence>MRTIRPLLLVWVALISLLGLTIAASFALTGPLSLMTSMGVATVKAALVYWFFMHLREEGGLIRLAALAGIAWLMIFFFLAGADYATRGAG</sequence>
<dbReference type="RefSeq" id="WP_320509482.1">
    <property type="nucleotide sequence ID" value="NZ_JAXCLW010000004.1"/>
</dbReference>
<keyword evidence="5 6" id="KW-0472">Membrane</keyword>
<evidence type="ECO:0000256" key="4">
    <source>
        <dbReference type="ARBA" id="ARBA00022989"/>
    </source>
</evidence>
<dbReference type="InterPro" id="IPR011743">
    <property type="entry name" value="Caa3_sub_IV"/>
</dbReference>
<protein>
    <submittedName>
        <fullName evidence="7">Cytochrome C oxidase subunit IV family protein</fullName>
    </submittedName>
</protein>
<reference evidence="7 8" key="1">
    <citation type="journal article" date="2016" name="Antonie Van Leeuwenhoek">
        <title>Dongia soli sp. nov., isolated from soil from Dokdo, Korea.</title>
        <authorList>
            <person name="Kim D.U."/>
            <person name="Lee H."/>
            <person name="Kim H."/>
            <person name="Kim S.G."/>
            <person name="Ka J.O."/>
        </authorList>
    </citation>
    <scope>NUCLEOTIDE SEQUENCE [LARGE SCALE GENOMIC DNA]</scope>
    <source>
        <strain evidence="7 8">D78</strain>
    </source>
</reference>
<evidence type="ECO:0000256" key="2">
    <source>
        <dbReference type="ARBA" id="ARBA00022475"/>
    </source>
</evidence>
<evidence type="ECO:0000313" key="7">
    <source>
        <dbReference type="EMBL" id="MDY0884418.1"/>
    </source>
</evidence>
<evidence type="ECO:0000256" key="5">
    <source>
        <dbReference type="ARBA" id="ARBA00023136"/>
    </source>
</evidence>
<dbReference type="Pfam" id="PF03626">
    <property type="entry name" value="COX4_pro"/>
    <property type="match status" value="1"/>
</dbReference>
<evidence type="ECO:0000256" key="3">
    <source>
        <dbReference type="ARBA" id="ARBA00022692"/>
    </source>
</evidence>
<name>A0ABU5EG45_9PROT</name>
<dbReference type="Proteomes" id="UP001279642">
    <property type="component" value="Unassembled WGS sequence"/>
</dbReference>
<dbReference type="NCBIfam" id="TIGR02229">
    <property type="entry name" value="caa3_sub_IV"/>
    <property type="match status" value="1"/>
</dbReference>
<feature type="transmembrane region" description="Helical" evidence="6">
    <location>
        <begin position="64"/>
        <end position="82"/>
    </location>
</feature>
<keyword evidence="3 6" id="KW-0812">Transmembrane</keyword>
<comment type="subcellular location">
    <subcellularLocation>
        <location evidence="1">Cell membrane</location>
        <topology evidence="1">Multi-pass membrane protein</topology>
    </subcellularLocation>
</comment>
<dbReference type="InterPro" id="IPR005171">
    <property type="entry name" value="Cyt_c_oxidase_su4_prok"/>
</dbReference>
<keyword evidence="8" id="KW-1185">Reference proteome</keyword>
<keyword evidence="2" id="KW-1003">Cell membrane</keyword>
<gene>
    <name evidence="7" type="ORF">SMD27_16360</name>
</gene>